<keyword evidence="3" id="KW-1185">Reference proteome</keyword>
<evidence type="ECO:0000313" key="3">
    <source>
        <dbReference type="Proteomes" id="UP000193467"/>
    </source>
</evidence>
<dbReference type="InParanoid" id="A0A1Y2FXU7"/>
<dbReference type="Proteomes" id="UP000193467">
    <property type="component" value="Unassembled WGS sequence"/>
</dbReference>
<accession>A0A1Y2FXU7</accession>
<organism evidence="2 3">
    <name type="scientific">Leucosporidium creatinivorum</name>
    <dbReference type="NCBI Taxonomy" id="106004"/>
    <lineage>
        <taxon>Eukaryota</taxon>
        <taxon>Fungi</taxon>
        <taxon>Dikarya</taxon>
        <taxon>Basidiomycota</taxon>
        <taxon>Pucciniomycotina</taxon>
        <taxon>Microbotryomycetes</taxon>
        <taxon>Leucosporidiales</taxon>
        <taxon>Leucosporidium</taxon>
    </lineage>
</organism>
<keyword evidence="1" id="KW-0732">Signal</keyword>
<comment type="caution">
    <text evidence="2">The sequence shown here is derived from an EMBL/GenBank/DDBJ whole genome shotgun (WGS) entry which is preliminary data.</text>
</comment>
<gene>
    <name evidence="2" type="ORF">BCR35DRAFT_263071</name>
</gene>
<dbReference type="EMBL" id="MCGR01000008">
    <property type="protein sequence ID" value="ORY88865.1"/>
    <property type="molecule type" value="Genomic_DNA"/>
</dbReference>
<sequence length="300" mass="31811">MVLAPLALVATLSASLVAGQTTALAAKRFNYTNLPYQADTDTGERGTQSGYNRCNATTAGPDSLCQTAIINSLDDFCLWGPQEAGGVVGNIEGEMVAWCTQGDKYGARTIPAGALQGVTFVKTPHYVQVTGFIDQSMIDIASDDDGGEMDPHGADNRGNPLGGLLFTQAFNGNLNSTAIVNGSAFTQVIQWHNFMGANVFCLKACDPSYEDDYAYCEHIYDRVGCNVNAPMDYKNGTYESCLGDDQLPPGVYVEGGVTSTFVQPPEGQVISTLPYVPFTPSSSSCTTFSSAELYVTASVS</sequence>
<dbReference type="OrthoDB" id="2564904at2759"/>
<name>A0A1Y2FXU7_9BASI</name>
<reference evidence="2 3" key="1">
    <citation type="submission" date="2016-07" db="EMBL/GenBank/DDBJ databases">
        <title>Pervasive Adenine N6-methylation of Active Genes in Fungi.</title>
        <authorList>
            <consortium name="DOE Joint Genome Institute"/>
            <person name="Mondo S.J."/>
            <person name="Dannebaum R.O."/>
            <person name="Kuo R.C."/>
            <person name="Labutti K."/>
            <person name="Haridas S."/>
            <person name="Kuo A."/>
            <person name="Salamov A."/>
            <person name="Ahrendt S.R."/>
            <person name="Lipzen A."/>
            <person name="Sullivan W."/>
            <person name="Andreopoulos W.B."/>
            <person name="Clum A."/>
            <person name="Lindquist E."/>
            <person name="Daum C."/>
            <person name="Ramamoorthy G.K."/>
            <person name="Gryganskyi A."/>
            <person name="Culley D."/>
            <person name="Magnuson J.K."/>
            <person name="James T.Y."/>
            <person name="O'Malley M.A."/>
            <person name="Stajich J.E."/>
            <person name="Spatafora J.W."/>
            <person name="Visel A."/>
            <person name="Grigoriev I.V."/>
        </authorList>
    </citation>
    <scope>NUCLEOTIDE SEQUENCE [LARGE SCALE GENOMIC DNA]</scope>
    <source>
        <strain evidence="2 3">62-1032</strain>
    </source>
</reference>
<evidence type="ECO:0000313" key="2">
    <source>
        <dbReference type="EMBL" id="ORY88865.1"/>
    </source>
</evidence>
<dbReference type="STRING" id="106004.A0A1Y2FXU7"/>
<dbReference type="AlphaFoldDB" id="A0A1Y2FXU7"/>
<feature type="signal peptide" evidence="1">
    <location>
        <begin position="1"/>
        <end position="19"/>
    </location>
</feature>
<evidence type="ECO:0000256" key="1">
    <source>
        <dbReference type="SAM" id="SignalP"/>
    </source>
</evidence>
<feature type="chain" id="PRO_5012214927" description="Macrofage activating glycoprotein" evidence="1">
    <location>
        <begin position="20"/>
        <end position="300"/>
    </location>
</feature>
<evidence type="ECO:0008006" key="4">
    <source>
        <dbReference type="Google" id="ProtNLM"/>
    </source>
</evidence>
<proteinExistence type="predicted"/>
<protein>
    <recommendedName>
        <fullName evidence="4">Macrofage activating glycoprotein</fullName>
    </recommendedName>
</protein>